<comment type="cofactor">
    <cofactor evidence="7">
        <name>Mg(2+)</name>
        <dbReference type="ChEBI" id="CHEBI:18420"/>
    </cofactor>
</comment>
<dbReference type="NCBIfam" id="NF003917">
    <property type="entry name" value="PRK05443.1-1"/>
    <property type="match status" value="1"/>
</dbReference>
<dbReference type="SUPFAM" id="SSF143724">
    <property type="entry name" value="PHP14-like"/>
    <property type="match status" value="1"/>
</dbReference>
<dbReference type="EMBL" id="JAQQAL010000011">
    <property type="protein sequence ID" value="MDC7226265.1"/>
    <property type="molecule type" value="Genomic_DNA"/>
</dbReference>
<dbReference type="InterPro" id="IPR025198">
    <property type="entry name" value="PPK_N_dom"/>
</dbReference>
<dbReference type="Gene3D" id="3.30.870.10">
    <property type="entry name" value="Endonuclease Chain A"/>
    <property type="match status" value="2"/>
</dbReference>
<evidence type="ECO:0000256" key="8">
    <source>
        <dbReference type="RuleBase" id="RU003800"/>
    </source>
</evidence>
<feature type="binding site" evidence="7">
    <location>
        <position position="464"/>
    </location>
    <ligand>
        <name>ATP</name>
        <dbReference type="ChEBI" id="CHEBI:30616"/>
    </ligand>
</feature>
<dbReference type="PIRSF" id="PIRSF015589">
    <property type="entry name" value="PP_kinase"/>
    <property type="match status" value="1"/>
</dbReference>
<dbReference type="EC" id="2.7.4.1" evidence="7 8"/>
<dbReference type="Gene3D" id="1.20.58.310">
    <property type="entry name" value="Polyphosphate kinase N-terminal domain"/>
    <property type="match status" value="1"/>
</dbReference>
<proteinExistence type="inferred from homology"/>
<dbReference type="InterPro" id="IPR003414">
    <property type="entry name" value="PP_kinase"/>
</dbReference>
<dbReference type="Pfam" id="PF17941">
    <property type="entry name" value="PP_kinase_C_1"/>
    <property type="match status" value="1"/>
</dbReference>
<dbReference type="PANTHER" id="PTHR30218">
    <property type="entry name" value="POLYPHOSPHATE KINASE"/>
    <property type="match status" value="1"/>
</dbReference>
<name>A0AAJ1MM26_9SPIO</name>
<dbReference type="InterPro" id="IPR036832">
    <property type="entry name" value="PPK_N_dom_sf"/>
</dbReference>
<dbReference type="Pfam" id="PF02503">
    <property type="entry name" value="PP_kinase"/>
    <property type="match status" value="1"/>
</dbReference>
<dbReference type="SUPFAM" id="SSF140356">
    <property type="entry name" value="PPK N-terminal domain-like"/>
    <property type="match status" value="1"/>
</dbReference>
<keyword evidence="7" id="KW-0479">Metal-binding</keyword>
<comment type="PTM">
    <text evidence="7 8">An intermediate of this reaction is the autophosphorylated ppk in which a phosphate is covalently linked to a histidine residue through a N-P bond.</text>
</comment>
<accession>A0AAJ1MM26</accession>
<dbReference type="Pfam" id="PF13090">
    <property type="entry name" value="PP_kinase_C"/>
    <property type="match status" value="1"/>
</dbReference>
<evidence type="ECO:0000256" key="5">
    <source>
        <dbReference type="ARBA" id="ARBA00022840"/>
    </source>
</evidence>
<evidence type="ECO:0000256" key="7">
    <source>
        <dbReference type="HAMAP-Rule" id="MF_00347"/>
    </source>
</evidence>
<dbReference type="InterPro" id="IPR041108">
    <property type="entry name" value="PP_kinase_C_1"/>
</dbReference>
<keyword evidence="5 7" id="KW-0067">ATP-binding</keyword>
<dbReference type="Proteomes" id="UP001221217">
    <property type="component" value="Unassembled WGS sequence"/>
</dbReference>
<organism evidence="10 11">
    <name type="scientific">Candidatus Thalassospirochaeta sargassi</name>
    <dbReference type="NCBI Taxonomy" id="3119039"/>
    <lineage>
        <taxon>Bacteria</taxon>
        <taxon>Pseudomonadati</taxon>
        <taxon>Spirochaetota</taxon>
        <taxon>Spirochaetia</taxon>
        <taxon>Spirochaetales</taxon>
        <taxon>Spirochaetaceae</taxon>
        <taxon>Candidatus Thalassospirochaeta</taxon>
    </lineage>
</organism>
<evidence type="ECO:0000256" key="4">
    <source>
        <dbReference type="ARBA" id="ARBA00022777"/>
    </source>
</evidence>
<dbReference type="Gene3D" id="3.30.1840.10">
    <property type="entry name" value="Polyphosphate kinase middle domain"/>
    <property type="match status" value="1"/>
</dbReference>
<feature type="binding site" evidence="7">
    <location>
        <position position="401"/>
    </location>
    <ligand>
        <name>Mg(2+)</name>
        <dbReference type="ChEBI" id="CHEBI:18420"/>
    </ligand>
</feature>
<dbReference type="PROSITE" id="PS50035">
    <property type="entry name" value="PLD"/>
    <property type="match status" value="1"/>
</dbReference>
<keyword evidence="2 7" id="KW-0808">Transferase</keyword>
<dbReference type="InterPro" id="IPR001736">
    <property type="entry name" value="PLipase_D/transphosphatidylase"/>
</dbReference>
<comment type="similarity">
    <text evidence="7 8">Belongs to the polyphosphate kinase 1 (PPK1) family.</text>
</comment>
<dbReference type="GO" id="GO:0046872">
    <property type="term" value="F:metal ion binding"/>
    <property type="evidence" value="ECO:0007669"/>
    <property type="project" value="UniProtKB-KW"/>
</dbReference>
<dbReference type="GO" id="GO:0005524">
    <property type="term" value="F:ATP binding"/>
    <property type="evidence" value="ECO:0007669"/>
    <property type="project" value="UniProtKB-KW"/>
</dbReference>
<reference evidence="10 11" key="1">
    <citation type="submission" date="2022-12" db="EMBL/GenBank/DDBJ databases">
        <title>Metagenome assembled genome from gulf of manar.</title>
        <authorList>
            <person name="Kohli P."/>
            <person name="Pk S."/>
            <person name="Venkata Ramana C."/>
            <person name="Sasikala C."/>
        </authorList>
    </citation>
    <scope>NUCLEOTIDE SEQUENCE [LARGE SCALE GENOMIC DNA]</scope>
    <source>
        <strain evidence="10">JB008</strain>
    </source>
</reference>
<feature type="binding site" evidence="7">
    <location>
        <position position="589"/>
    </location>
    <ligand>
        <name>ATP</name>
        <dbReference type="ChEBI" id="CHEBI:30616"/>
    </ligand>
</feature>
<gene>
    <name evidence="10" type="primary">ppk1</name>
    <name evidence="7" type="synonym">ppk</name>
    <name evidence="10" type="ORF">PQJ61_05835</name>
</gene>
<sequence>MENRFINKEVSWLSFNERVLQEAEDKRNLLGDRIKFVGIFSSNQDEFFRVRVAMLKKFCLMSRNSRRYLAEDPEEVMHDVQRIVKQQRIRSEQIYRELIEELKEEKIFILQQKELSYDQHQYVLDYFYNHVRPQIFPMIIDSRLDFPYLKDNSLYLAVELRKKGKDAVRYSIIEIPTRELPRFIKLPHSGDETHIILIDEIVRVGLPSIYAVHNFDSYHSYNFKITRDAELEIDEDDISISYLNKISEGVKKRKEGGIIRIVHDEKMPLKMLNLFIKKNKIHRLDTLSAGGRYHKLKDFLSFPSVAGLETTSLNPPFRHASIDQKKRIFNSIKKDDMLLYFPYHTFSTIIDFIRDASIDPSVESIKVTLYRVAKFSSIANALINARRNRKEVTVLLELQARFDEENNIYWANRLKNEGVKVLFGISGLKVHSKLCLVTRREKKELVRYCSIGTGNMNEDTAKLYTDCNLLTANQDICAEVSNLFDFLERNINYSGIFNHLLVSPINARKKLIEMIDHEIKQAKKGQPAWIKIKINNMADKELADKLYEASSAGVIIKIICRSRFIMKTGIEGLSSNIKAISIIDKYLEHARFCIFHHSGDNLTYIGSADWQTRNIDRRVEVTCPIYRKRLKQKLEDIFDIQWKDNYKARILEPEMKNNLVPQQNNEKVIRSQDAVYQYLLDNNIP</sequence>
<evidence type="ECO:0000313" key="10">
    <source>
        <dbReference type="EMBL" id="MDC7226265.1"/>
    </source>
</evidence>
<comment type="catalytic activity">
    <reaction evidence="7 8">
        <text>[phosphate](n) + ATP = [phosphate](n+1) + ADP</text>
        <dbReference type="Rhea" id="RHEA:19573"/>
        <dbReference type="Rhea" id="RHEA-COMP:9859"/>
        <dbReference type="Rhea" id="RHEA-COMP:14280"/>
        <dbReference type="ChEBI" id="CHEBI:16838"/>
        <dbReference type="ChEBI" id="CHEBI:30616"/>
        <dbReference type="ChEBI" id="CHEBI:456216"/>
        <dbReference type="EC" id="2.7.4.1"/>
    </reaction>
</comment>
<feature type="binding site" evidence="7">
    <location>
        <position position="561"/>
    </location>
    <ligand>
        <name>ATP</name>
        <dbReference type="ChEBI" id="CHEBI:30616"/>
    </ligand>
</feature>
<evidence type="ECO:0000256" key="6">
    <source>
        <dbReference type="ARBA" id="ARBA00022842"/>
    </source>
</evidence>
<dbReference type="SUPFAM" id="SSF56024">
    <property type="entry name" value="Phospholipase D/nuclease"/>
    <property type="match status" value="2"/>
</dbReference>
<feature type="domain" description="PLD phosphodiesterase" evidence="9">
    <location>
        <begin position="584"/>
        <end position="614"/>
    </location>
</feature>
<dbReference type="HAMAP" id="MF_00347">
    <property type="entry name" value="Polyphosphate_kinase"/>
    <property type="match status" value="1"/>
</dbReference>
<dbReference type="Pfam" id="PF13089">
    <property type="entry name" value="PP_kinase_N"/>
    <property type="match status" value="1"/>
</dbReference>
<keyword evidence="6 7" id="KW-0460">Magnesium</keyword>
<keyword evidence="1 7" id="KW-0597">Phosphoprotein</keyword>
<keyword evidence="4 7" id="KW-0418">Kinase</keyword>
<evidence type="ECO:0000256" key="1">
    <source>
        <dbReference type="ARBA" id="ARBA00022553"/>
    </source>
</evidence>
<comment type="caution">
    <text evidence="10">The sequence shown here is derived from an EMBL/GenBank/DDBJ whole genome shotgun (WGS) entry which is preliminary data.</text>
</comment>
<feature type="binding site" evidence="7">
    <location>
        <position position="43"/>
    </location>
    <ligand>
        <name>ATP</name>
        <dbReference type="ChEBI" id="CHEBI:30616"/>
    </ligand>
</feature>
<feature type="active site" description="Phosphohistidine intermediate" evidence="7">
    <location>
        <position position="431"/>
    </location>
</feature>
<comment type="function">
    <text evidence="7 8">Catalyzes the reversible transfer of the terminal phosphate of ATP to form a long-chain polyphosphate (polyP).</text>
</comment>
<evidence type="ECO:0000313" key="11">
    <source>
        <dbReference type="Proteomes" id="UP001221217"/>
    </source>
</evidence>
<dbReference type="NCBIfam" id="TIGR03705">
    <property type="entry name" value="poly_P_kin"/>
    <property type="match status" value="1"/>
</dbReference>
<dbReference type="GO" id="GO:0006799">
    <property type="term" value="P:polyphosphate biosynthetic process"/>
    <property type="evidence" value="ECO:0007669"/>
    <property type="project" value="UniProtKB-UniRule"/>
</dbReference>
<feature type="binding site" evidence="7">
    <location>
        <position position="371"/>
    </location>
    <ligand>
        <name>Mg(2+)</name>
        <dbReference type="ChEBI" id="CHEBI:18420"/>
    </ligand>
</feature>
<evidence type="ECO:0000256" key="3">
    <source>
        <dbReference type="ARBA" id="ARBA00022741"/>
    </source>
</evidence>
<evidence type="ECO:0000259" key="9">
    <source>
        <dbReference type="PROSITE" id="PS50035"/>
    </source>
</evidence>
<dbReference type="GO" id="GO:0008976">
    <property type="term" value="F:polyphosphate kinase activity"/>
    <property type="evidence" value="ECO:0007669"/>
    <property type="project" value="UniProtKB-UniRule"/>
</dbReference>
<dbReference type="GO" id="GO:0009358">
    <property type="term" value="C:polyphosphate kinase complex"/>
    <property type="evidence" value="ECO:0007669"/>
    <property type="project" value="InterPro"/>
</dbReference>
<dbReference type="AlphaFoldDB" id="A0AAJ1MM26"/>
<dbReference type="InterPro" id="IPR024953">
    <property type="entry name" value="PP_kinase_middle"/>
</dbReference>
<dbReference type="PANTHER" id="PTHR30218:SF0">
    <property type="entry name" value="POLYPHOSPHATE KINASE"/>
    <property type="match status" value="1"/>
</dbReference>
<dbReference type="InterPro" id="IPR036830">
    <property type="entry name" value="PP_kinase_middle_dom_sf"/>
</dbReference>
<keyword evidence="3 7" id="KW-0547">Nucleotide-binding</keyword>
<dbReference type="InterPro" id="IPR025200">
    <property type="entry name" value="PPK_C_dom2"/>
</dbReference>
<protein>
    <recommendedName>
        <fullName evidence="7 8">Polyphosphate kinase</fullName>
        <ecNumber evidence="7 8">2.7.4.1</ecNumber>
    </recommendedName>
    <alternativeName>
        <fullName evidence="7">ATP-polyphosphate phosphotransferase</fullName>
    </alternativeName>
    <alternativeName>
        <fullName evidence="7">Polyphosphoric acid kinase</fullName>
    </alternativeName>
</protein>
<evidence type="ECO:0000256" key="2">
    <source>
        <dbReference type="ARBA" id="ARBA00022679"/>
    </source>
</evidence>